<feature type="compositionally biased region" description="Polar residues" evidence="1">
    <location>
        <begin position="147"/>
        <end position="165"/>
    </location>
</feature>
<comment type="caution">
    <text evidence="2">The sequence shown here is derived from an EMBL/GenBank/DDBJ whole genome shotgun (WGS) entry which is preliminary data.</text>
</comment>
<feature type="compositionally biased region" description="Basic and acidic residues" evidence="1">
    <location>
        <begin position="207"/>
        <end position="220"/>
    </location>
</feature>
<proteinExistence type="predicted"/>
<feature type="compositionally biased region" description="Acidic residues" evidence="1">
    <location>
        <begin position="274"/>
        <end position="287"/>
    </location>
</feature>
<accession>A0AAV2I7U5</accession>
<name>A0AAV2I7U5_LYMST</name>
<keyword evidence="3" id="KW-1185">Reference proteome</keyword>
<feature type="compositionally biased region" description="Basic and acidic residues" evidence="1">
    <location>
        <begin position="338"/>
        <end position="352"/>
    </location>
</feature>
<dbReference type="EMBL" id="CAXITT010000505">
    <property type="protein sequence ID" value="CAL1542758.1"/>
    <property type="molecule type" value="Genomic_DNA"/>
</dbReference>
<evidence type="ECO:0000313" key="3">
    <source>
        <dbReference type="Proteomes" id="UP001497497"/>
    </source>
</evidence>
<feature type="compositionally biased region" description="Basic and acidic residues" evidence="1">
    <location>
        <begin position="257"/>
        <end position="273"/>
    </location>
</feature>
<feature type="compositionally biased region" description="Basic and acidic residues" evidence="1">
    <location>
        <begin position="166"/>
        <end position="178"/>
    </location>
</feature>
<protein>
    <submittedName>
        <fullName evidence="2">Uncharacterized protein</fullName>
    </submittedName>
</protein>
<feature type="compositionally biased region" description="Polar residues" evidence="1">
    <location>
        <begin position="123"/>
        <end position="132"/>
    </location>
</feature>
<feature type="compositionally biased region" description="Basic and acidic residues" evidence="1">
    <location>
        <begin position="228"/>
        <end position="238"/>
    </location>
</feature>
<feature type="compositionally biased region" description="Basic and acidic residues" evidence="1">
    <location>
        <begin position="308"/>
        <end position="324"/>
    </location>
</feature>
<gene>
    <name evidence="2" type="ORF">GSLYS_00016292001</name>
</gene>
<evidence type="ECO:0000313" key="2">
    <source>
        <dbReference type="EMBL" id="CAL1542758.1"/>
    </source>
</evidence>
<evidence type="ECO:0000256" key="1">
    <source>
        <dbReference type="SAM" id="MobiDB-lite"/>
    </source>
</evidence>
<reference evidence="2 3" key="1">
    <citation type="submission" date="2024-04" db="EMBL/GenBank/DDBJ databases">
        <authorList>
            <consortium name="Genoscope - CEA"/>
            <person name="William W."/>
        </authorList>
    </citation>
    <scope>NUCLEOTIDE SEQUENCE [LARGE SCALE GENOMIC DNA]</scope>
</reference>
<feature type="region of interest" description="Disordered" evidence="1">
    <location>
        <begin position="93"/>
        <end position="352"/>
    </location>
</feature>
<organism evidence="2 3">
    <name type="scientific">Lymnaea stagnalis</name>
    <name type="common">Great pond snail</name>
    <name type="synonym">Helix stagnalis</name>
    <dbReference type="NCBI Taxonomy" id="6523"/>
    <lineage>
        <taxon>Eukaryota</taxon>
        <taxon>Metazoa</taxon>
        <taxon>Spiralia</taxon>
        <taxon>Lophotrochozoa</taxon>
        <taxon>Mollusca</taxon>
        <taxon>Gastropoda</taxon>
        <taxon>Heterobranchia</taxon>
        <taxon>Euthyneura</taxon>
        <taxon>Panpulmonata</taxon>
        <taxon>Hygrophila</taxon>
        <taxon>Lymnaeoidea</taxon>
        <taxon>Lymnaeidae</taxon>
        <taxon>Lymnaea</taxon>
    </lineage>
</organism>
<dbReference type="Proteomes" id="UP001497497">
    <property type="component" value="Unassembled WGS sequence"/>
</dbReference>
<sequence length="603" mass="67122">MMTKYTGNMARIVQLKNADIALAFLFTLVSLVISKEDSVLNECERGVKRHHPSQANLFQIFTRKDYRKQWLDYPCPEFMIFDPRSCECAESNRPETLKPVQHRSLPKGQSVRQRQTRTEQTKDLQSNDNTQDGGKGGSGWTKETDDSAGQASEWSKESLQQSSWGNERENTRDGKLETQDGDWTDEDVANKGQRPWTKVFNEDADNKEDADSLGKQDDKQNGGWGKQDNGRGKQDNGRGKQAGAWGKQESGKQGGEWGKDVQEQKGKEVGWEKEDQDNSAGPDDESEPQGQRKTKQPPGASDKTGYGKKQDETQNKPNAWDDRGTVPIQSGGSPSKGGDCHLHRPSGDKSHFERWSDGKWVQEDCNWPFYTGLVWNQASCRCEWGPNRTHATPMIGDSVPASCLMMLKMSFDGGNIVDEGRHIWLNIKDKENAAVESDPTAAGGKCGSFRGSAIAIPYFKSNLLGSVFHIGFSFKLCPGDPDTDIPLIHNDCIESQEAPGIVIVYQAWKKRIVISMRTMNSEELHSEFCNVGNAQGQWTKVDIRYGENFLEVTTNKEVCISSNKFMGPVATNNCPLTLLGEAFCGKLDEVIITRGCTDSHAIS</sequence>
<dbReference type="AlphaFoldDB" id="A0AAV2I7U5"/>